<reference evidence="1" key="1">
    <citation type="submission" date="2020-04" db="EMBL/GenBank/DDBJ databases">
        <authorList>
            <person name="Chiriac C."/>
            <person name="Salcher M."/>
            <person name="Ghai R."/>
            <person name="Kavagutti S V."/>
        </authorList>
    </citation>
    <scope>NUCLEOTIDE SEQUENCE</scope>
</reference>
<evidence type="ECO:0000313" key="1">
    <source>
        <dbReference type="EMBL" id="CAB4143777.1"/>
    </source>
</evidence>
<organism evidence="1">
    <name type="scientific">uncultured Caudovirales phage</name>
    <dbReference type="NCBI Taxonomy" id="2100421"/>
    <lineage>
        <taxon>Viruses</taxon>
        <taxon>Duplodnaviria</taxon>
        <taxon>Heunggongvirae</taxon>
        <taxon>Uroviricota</taxon>
        <taxon>Caudoviricetes</taxon>
        <taxon>Peduoviridae</taxon>
        <taxon>Maltschvirus</taxon>
        <taxon>Maltschvirus maltsch</taxon>
    </lineage>
</organism>
<accession>A0A6J5MD09</accession>
<evidence type="ECO:0000313" key="2">
    <source>
        <dbReference type="EMBL" id="CAB4163018.1"/>
    </source>
</evidence>
<name>A0A6J5MD09_9CAUD</name>
<sequence length="82" mass="9008">MELNSNQQQPAAGQQANVRFGVYNQPAPVAGKTVSDVRNQFGKIWGISSDAVAYKGKDKLDENYVIQPGDNVEFHRRSGEKG</sequence>
<dbReference type="EMBL" id="LR796418">
    <property type="protein sequence ID" value="CAB4143777.1"/>
    <property type="molecule type" value="Genomic_DNA"/>
</dbReference>
<gene>
    <name evidence="1" type="ORF">UFOVP436_234</name>
    <name evidence="2" type="ORF">UFOVP784_234</name>
</gene>
<dbReference type="EMBL" id="LR796737">
    <property type="protein sequence ID" value="CAB4163018.1"/>
    <property type="molecule type" value="Genomic_DNA"/>
</dbReference>
<proteinExistence type="predicted"/>
<protein>
    <submittedName>
        <fullName evidence="1">Uncharacterized protein</fullName>
    </submittedName>
</protein>